<dbReference type="Pfam" id="PF12890">
    <property type="entry name" value="DHOase"/>
    <property type="match status" value="1"/>
</dbReference>
<gene>
    <name evidence="5" type="ORF">MNBD_GAMMA24-1974</name>
</gene>
<dbReference type="CDD" id="cd01317">
    <property type="entry name" value="DHOase_IIa"/>
    <property type="match status" value="1"/>
</dbReference>
<dbReference type="PANTHER" id="PTHR43668">
    <property type="entry name" value="ALLANTOINASE"/>
    <property type="match status" value="1"/>
</dbReference>
<dbReference type="SUPFAM" id="SSF51556">
    <property type="entry name" value="Metallo-dependent hydrolases"/>
    <property type="match status" value="1"/>
</dbReference>
<reference evidence="5" key="1">
    <citation type="submission" date="2018-06" db="EMBL/GenBank/DDBJ databases">
        <authorList>
            <person name="Zhirakovskaya E."/>
        </authorList>
    </citation>
    <scope>NUCLEOTIDE SEQUENCE</scope>
</reference>
<dbReference type="GO" id="GO:0006221">
    <property type="term" value="P:pyrimidine nucleotide biosynthetic process"/>
    <property type="evidence" value="ECO:0007669"/>
    <property type="project" value="UniProtKB-KW"/>
</dbReference>
<accession>A0A3B1B1B0</accession>
<dbReference type="EMBL" id="UOFZ01000016">
    <property type="protein sequence ID" value="VAX12139.1"/>
    <property type="molecule type" value="Genomic_DNA"/>
</dbReference>
<evidence type="ECO:0000313" key="5">
    <source>
        <dbReference type="EMBL" id="VAX12139.1"/>
    </source>
</evidence>
<feature type="domain" description="Dihydroorotase catalytic" evidence="4">
    <location>
        <begin position="50"/>
        <end position="237"/>
    </location>
</feature>
<evidence type="ECO:0000256" key="2">
    <source>
        <dbReference type="ARBA" id="ARBA00022975"/>
    </source>
</evidence>
<proteinExistence type="predicted"/>
<dbReference type="InterPro" id="IPR032466">
    <property type="entry name" value="Metal_Hydrolase"/>
</dbReference>
<dbReference type="NCBIfam" id="NF005791">
    <property type="entry name" value="PRK07627.1"/>
    <property type="match status" value="1"/>
</dbReference>
<feature type="domain" description="Amidohydrolase 3" evidence="3">
    <location>
        <begin position="342"/>
        <end position="423"/>
    </location>
</feature>
<dbReference type="GO" id="GO:0004038">
    <property type="term" value="F:allantoinase activity"/>
    <property type="evidence" value="ECO:0007669"/>
    <property type="project" value="TreeGrafter"/>
</dbReference>
<keyword evidence="2" id="KW-0665">Pyrimidine biosynthesis</keyword>
<dbReference type="InterPro" id="IPR013108">
    <property type="entry name" value="Amidohydro_3"/>
</dbReference>
<name>A0A3B1B1B0_9ZZZZ</name>
<dbReference type="InterPro" id="IPR004722">
    <property type="entry name" value="DHOase"/>
</dbReference>
<dbReference type="Gene3D" id="2.30.40.10">
    <property type="entry name" value="Urease, subunit C, domain 1"/>
    <property type="match status" value="1"/>
</dbReference>
<keyword evidence="5" id="KW-0378">Hydrolase</keyword>
<dbReference type="GO" id="GO:0005737">
    <property type="term" value="C:cytoplasm"/>
    <property type="evidence" value="ECO:0007669"/>
    <property type="project" value="TreeGrafter"/>
</dbReference>
<dbReference type="EC" id="3.5.2.3" evidence="5"/>
<protein>
    <submittedName>
        <fullName evidence="5">Dihydroorotase</fullName>
        <ecNumber evidence="5">3.5.2.3</ecNumber>
    </submittedName>
</protein>
<evidence type="ECO:0000259" key="3">
    <source>
        <dbReference type="Pfam" id="PF07969"/>
    </source>
</evidence>
<dbReference type="Pfam" id="PF07969">
    <property type="entry name" value="Amidohydro_3"/>
    <property type="match status" value="1"/>
</dbReference>
<dbReference type="PANTHER" id="PTHR43668:SF2">
    <property type="entry name" value="ALLANTOINASE"/>
    <property type="match status" value="1"/>
</dbReference>
<dbReference type="InterPro" id="IPR050138">
    <property type="entry name" value="DHOase/Allantoinase_Hydrolase"/>
</dbReference>
<keyword evidence="1" id="KW-0862">Zinc</keyword>
<dbReference type="GO" id="GO:0006145">
    <property type="term" value="P:purine nucleobase catabolic process"/>
    <property type="evidence" value="ECO:0007669"/>
    <property type="project" value="TreeGrafter"/>
</dbReference>
<dbReference type="SUPFAM" id="SSF51338">
    <property type="entry name" value="Composite domain of metallo-dependent hydrolases"/>
    <property type="match status" value="1"/>
</dbReference>
<organism evidence="5">
    <name type="scientific">hydrothermal vent metagenome</name>
    <dbReference type="NCBI Taxonomy" id="652676"/>
    <lineage>
        <taxon>unclassified sequences</taxon>
        <taxon>metagenomes</taxon>
        <taxon>ecological metagenomes</taxon>
    </lineage>
</organism>
<dbReference type="AlphaFoldDB" id="A0A3B1B1B0"/>
<dbReference type="GO" id="GO:0004151">
    <property type="term" value="F:dihydroorotase activity"/>
    <property type="evidence" value="ECO:0007669"/>
    <property type="project" value="UniProtKB-EC"/>
</dbReference>
<dbReference type="NCBIfam" id="TIGR00857">
    <property type="entry name" value="pyrC_multi"/>
    <property type="match status" value="1"/>
</dbReference>
<dbReference type="InterPro" id="IPR024403">
    <property type="entry name" value="DHOase_cat"/>
</dbReference>
<dbReference type="InterPro" id="IPR011059">
    <property type="entry name" value="Metal-dep_hydrolase_composite"/>
</dbReference>
<dbReference type="GO" id="GO:0046872">
    <property type="term" value="F:metal ion binding"/>
    <property type="evidence" value="ECO:0007669"/>
    <property type="project" value="InterPro"/>
</dbReference>
<evidence type="ECO:0000259" key="4">
    <source>
        <dbReference type="Pfam" id="PF12890"/>
    </source>
</evidence>
<evidence type="ECO:0000256" key="1">
    <source>
        <dbReference type="ARBA" id="ARBA00022833"/>
    </source>
</evidence>
<sequence length="425" mass="45385">MRLLITHGHLIDPANEVDKLADIAINDGRILACGDIPADFQADEIIDACGQIVCPGLIDLNAHLCEPGAEHKGTIASETRAAAASGITTLCVPPDTDPIIDTPAVSELIHQKAEAAGFARVVTLGALTRKLKGEQLAEMLKLQQDGGCVGVSNARQPLKNTLIMRRAMEYAASCGLTVFLHADDPGLSGQGCVHEGAISTRLGLPGIPESAETVAVARELMLIEQTEVRAHFCQLSCAHSVQMIARAQHDGLPVSMDVAAHQLYLTDMDVGYFDSQCHVLPPLRSQRDRDALRSGLSNGRINAICSAHQPHDADAKLAPFAETEPGISALETLLPLSLRLVDDGLLSLPTVIAKLSSEPARILGLNRGHLGPGAHADICIFDPQQHWHVDPGRFVSAGKNSPFAGWELKGKVTHTLLNGRLVYRQ</sequence>
<dbReference type="Gene3D" id="3.20.20.140">
    <property type="entry name" value="Metal-dependent hydrolases"/>
    <property type="match status" value="1"/>
</dbReference>